<comment type="catalytic activity">
    <reaction evidence="7">
        <text>7,8-dihydroneopterin + O2 = 7,8-dihydroxanthopterin + glycolaldehyde + formate + H(+)</text>
        <dbReference type="Rhea" id="RHEA:45332"/>
        <dbReference type="ChEBI" id="CHEBI:15378"/>
        <dbReference type="ChEBI" id="CHEBI:15379"/>
        <dbReference type="ChEBI" id="CHEBI:15740"/>
        <dbReference type="ChEBI" id="CHEBI:17001"/>
        <dbReference type="ChEBI" id="CHEBI:17071"/>
        <dbReference type="ChEBI" id="CHEBI:85130"/>
        <dbReference type="EC" id="1.13.11.81"/>
    </reaction>
</comment>
<keyword evidence="4 8" id="KW-0289">Folate biosynthesis</keyword>
<reference evidence="10 11" key="1">
    <citation type="submission" date="2019-07" db="EMBL/GenBank/DDBJ databases">
        <title>Rhodococcus cavernicolus sp. nov., isolated from a cave.</title>
        <authorList>
            <person name="Lee S.D."/>
        </authorList>
    </citation>
    <scope>NUCLEOTIDE SEQUENCE [LARGE SCALE GENOMIC DNA]</scope>
    <source>
        <strain evidence="10 11">C1-24</strain>
    </source>
</reference>
<evidence type="ECO:0000259" key="9">
    <source>
        <dbReference type="SMART" id="SM00905"/>
    </source>
</evidence>
<dbReference type="EC" id="4.1.2.25" evidence="8"/>
<dbReference type="FunFam" id="3.30.1130.10:FF:000003">
    <property type="entry name" value="7,8-dihydroneopterin aldolase"/>
    <property type="match status" value="1"/>
</dbReference>
<comment type="caution">
    <text evidence="10">The sequence shown here is derived from an EMBL/GenBank/DDBJ whole genome shotgun (WGS) entry which is preliminary data.</text>
</comment>
<evidence type="ECO:0000256" key="7">
    <source>
        <dbReference type="ARBA" id="ARBA00052077"/>
    </source>
</evidence>
<evidence type="ECO:0000256" key="1">
    <source>
        <dbReference type="ARBA" id="ARBA00001353"/>
    </source>
</evidence>
<gene>
    <name evidence="10" type="primary">folB</name>
    <name evidence="10" type="ORF">FOY51_16965</name>
</gene>
<evidence type="ECO:0000256" key="4">
    <source>
        <dbReference type="ARBA" id="ARBA00022909"/>
    </source>
</evidence>
<dbReference type="SUPFAM" id="SSF55620">
    <property type="entry name" value="Tetrahydrobiopterin biosynthesis enzymes-like"/>
    <property type="match status" value="1"/>
</dbReference>
<comment type="pathway">
    <text evidence="2 8">Cofactor biosynthesis; tetrahydrofolate biosynthesis; 2-amino-4-hydroxy-6-hydroxymethyl-7,8-dihydropteridine diphosphate from 7,8-dihydroneopterin triphosphate: step 3/4.</text>
</comment>
<evidence type="ECO:0000256" key="5">
    <source>
        <dbReference type="ARBA" id="ARBA00023239"/>
    </source>
</evidence>
<name>A0A5A7S819_9NOCA</name>
<keyword evidence="11" id="KW-1185">Reference proteome</keyword>
<evidence type="ECO:0000313" key="11">
    <source>
        <dbReference type="Proteomes" id="UP000322244"/>
    </source>
</evidence>
<comment type="catalytic activity">
    <reaction evidence="1 8">
        <text>7,8-dihydroneopterin = 6-hydroxymethyl-7,8-dihydropterin + glycolaldehyde</text>
        <dbReference type="Rhea" id="RHEA:10540"/>
        <dbReference type="ChEBI" id="CHEBI:17001"/>
        <dbReference type="ChEBI" id="CHEBI:17071"/>
        <dbReference type="ChEBI" id="CHEBI:44841"/>
        <dbReference type="EC" id="4.1.2.25"/>
    </reaction>
</comment>
<dbReference type="OrthoDB" id="3212934at2"/>
<evidence type="ECO:0000313" key="10">
    <source>
        <dbReference type="EMBL" id="KAA0022066.1"/>
    </source>
</evidence>
<dbReference type="CDD" id="cd00534">
    <property type="entry name" value="DHNA_DHNTPE"/>
    <property type="match status" value="1"/>
</dbReference>
<dbReference type="Gene3D" id="3.30.1130.10">
    <property type="match status" value="1"/>
</dbReference>
<proteinExistence type="inferred from homology"/>
<dbReference type="GO" id="GO:0005737">
    <property type="term" value="C:cytoplasm"/>
    <property type="evidence" value="ECO:0007669"/>
    <property type="project" value="TreeGrafter"/>
</dbReference>
<evidence type="ECO:0000256" key="8">
    <source>
        <dbReference type="RuleBase" id="RU362079"/>
    </source>
</evidence>
<feature type="domain" description="Dihydroneopterin aldolase/epimerase" evidence="9">
    <location>
        <begin position="10"/>
        <end position="122"/>
    </location>
</feature>
<dbReference type="AlphaFoldDB" id="A0A5A7S819"/>
<dbReference type="GO" id="GO:0046656">
    <property type="term" value="P:folic acid biosynthetic process"/>
    <property type="evidence" value="ECO:0007669"/>
    <property type="project" value="UniProtKB-UniRule"/>
</dbReference>
<protein>
    <recommendedName>
        <fullName evidence="6 8">7,8-dihydroneopterin aldolase</fullName>
        <ecNumber evidence="8">4.1.2.25</ecNumber>
    </recommendedName>
</protein>
<dbReference type="GO" id="GO:0046654">
    <property type="term" value="P:tetrahydrofolate biosynthetic process"/>
    <property type="evidence" value="ECO:0007669"/>
    <property type="project" value="UniProtKB-UniRule"/>
</dbReference>
<accession>A0A5A7S819</accession>
<dbReference type="PANTHER" id="PTHR42844:SF1">
    <property type="entry name" value="DIHYDRONEOPTERIN ALDOLASE 1-RELATED"/>
    <property type="match status" value="1"/>
</dbReference>
<dbReference type="NCBIfam" id="TIGR00526">
    <property type="entry name" value="folB_dom"/>
    <property type="match status" value="1"/>
</dbReference>
<dbReference type="RefSeq" id="WP_149431429.1">
    <property type="nucleotide sequence ID" value="NZ_VLNY01000007.1"/>
</dbReference>
<organism evidence="10 11">
    <name type="scientific">Antrihabitans cavernicola</name>
    <dbReference type="NCBI Taxonomy" id="2495913"/>
    <lineage>
        <taxon>Bacteria</taxon>
        <taxon>Bacillati</taxon>
        <taxon>Actinomycetota</taxon>
        <taxon>Actinomycetes</taxon>
        <taxon>Mycobacteriales</taxon>
        <taxon>Nocardiaceae</taxon>
        <taxon>Antrihabitans</taxon>
    </lineage>
</organism>
<sequence length="129" mass="13946">MSDFEAGDRIELRGLRVRGNHGVFDHEKRDGQDFVVDLVVWTDHTAAAATDDLADTIDYGTLAEQAAAIIAGPSKDLIETVAVQIAEAALADSRIEQVEVVLHKPSAPIPLTFEDVAVVVRRSRSDAPQ</sequence>
<evidence type="ECO:0000256" key="6">
    <source>
        <dbReference type="ARBA" id="ARBA00032903"/>
    </source>
</evidence>
<dbReference type="SMART" id="SM00905">
    <property type="entry name" value="FolB"/>
    <property type="match status" value="1"/>
</dbReference>
<dbReference type="InterPro" id="IPR006157">
    <property type="entry name" value="FolB_dom"/>
</dbReference>
<dbReference type="NCBIfam" id="TIGR00525">
    <property type="entry name" value="folB"/>
    <property type="match status" value="1"/>
</dbReference>
<evidence type="ECO:0000256" key="3">
    <source>
        <dbReference type="ARBA" id="ARBA00005708"/>
    </source>
</evidence>
<dbReference type="UniPathway" id="UPA00077">
    <property type="reaction ID" value="UER00154"/>
</dbReference>
<dbReference type="InterPro" id="IPR043133">
    <property type="entry name" value="GTP-CH-I_C/QueF"/>
</dbReference>
<comment type="function">
    <text evidence="8">Catalyzes the conversion of 7,8-dihydroneopterin to 6-hydroxymethyl-7,8-dihydropterin.</text>
</comment>
<comment type="similarity">
    <text evidence="3 8">Belongs to the DHNA family.</text>
</comment>
<dbReference type="GO" id="GO:0004150">
    <property type="term" value="F:dihydroneopterin aldolase activity"/>
    <property type="evidence" value="ECO:0007669"/>
    <property type="project" value="UniProtKB-UniRule"/>
</dbReference>
<dbReference type="Pfam" id="PF02152">
    <property type="entry name" value="FolB"/>
    <property type="match status" value="1"/>
</dbReference>
<dbReference type="Proteomes" id="UP000322244">
    <property type="component" value="Unassembled WGS sequence"/>
</dbReference>
<dbReference type="EMBL" id="VLNY01000007">
    <property type="protein sequence ID" value="KAA0022066.1"/>
    <property type="molecule type" value="Genomic_DNA"/>
</dbReference>
<dbReference type="PANTHER" id="PTHR42844">
    <property type="entry name" value="DIHYDRONEOPTERIN ALDOLASE 1-RELATED"/>
    <property type="match status" value="1"/>
</dbReference>
<dbReference type="InterPro" id="IPR006156">
    <property type="entry name" value="Dihydroneopterin_aldolase"/>
</dbReference>
<keyword evidence="5 8" id="KW-0456">Lyase</keyword>
<evidence type="ECO:0000256" key="2">
    <source>
        <dbReference type="ARBA" id="ARBA00005013"/>
    </source>
</evidence>